<dbReference type="CDD" id="cd07067">
    <property type="entry name" value="HP_PGM_like"/>
    <property type="match status" value="1"/>
</dbReference>
<dbReference type="Gene3D" id="3.40.50.1240">
    <property type="entry name" value="Phosphoglycerate mutase-like"/>
    <property type="match status" value="1"/>
</dbReference>
<dbReference type="PANTHER" id="PTHR48100">
    <property type="entry name" value="BROAD-SPECIFICITY PHOSPHATASE YOR283W-RELATED"/>
    <property type="match status" value="1"/>
</dbReference>
<evidence type="ECO:0000313" key="1">
    <source>
        <dbReference type="EMBL" id="KAB8250146.1"/>
    </source>
</evidence>
<organism evidence="1">
    <name type="scientific">Aspergillus flavus</name>
    <dbReference type="NCBI Taxonomy" id="5059"/>
    <lineage>
        <taxon>Eukaryota</taxon>
        <taxon>Fungi</taxon>
        <taxon>Dikarya</taxon>
        <taxon>Ascomycota</taxon>
        <taxon>Pezizomycotina</taxon>
        <taxon>Eurotiomycetes</taxon>
        <taxon>Eurotiomycetidae</taxon>
        <taxon>Eurotiales</taxon>
        <taxon>Aspergillaceae</taxon>
        <taxon>Aspergillus</taxon>
        <taxon>Aspergillus subgen. Circumdati</taxon>
    </lineage>
</organism>
<dbReference type="InterPro" id="IPR050275">
    <property type="entry name" value="PGM_Phosphatase"/>
</dbReference>
<gene>
    <name evidence="1" type="ORF">BDV35DRAFT_343130</name>
</gene>
<sequence>MSPIVHCVRHAQGVHNHSHANHHLSDPELTPLGEEQARALGARFLALDNIQLILSSPQRRAIQTALLAFSSHVGDGSLQVAAWPEVQEASDLISDAGRDLPDIQAEFEKLPVDFALVEPGFHIKVRFRRLVCLAYVWARQTTSI</sequence>
<dbReference type="SUPFAM" id="SSF53254">
    <property type="entry name" value="Phosphoglycerate mutase-like"/>
    <property type="match status" value="1"/>
</dbReference>
<dbReference type="Pfam" id="PF00300">
    <property type="entry name" value="His_Phos_1"/>
    <property type="match status" value="1"/>
</dbReference>
<proteinExistence type="predicted"/>
<reference evidence="1" key="1">
    <citation type="submission" date="2019-04" db="EMBL/GenBank/DDBJ databases">
        <title>Friends and foes A comparative genomics study of 23 Aspergillus species from section Flavi.</title>
        <authorList>
            <consortium name="DOE Joint Genome Institute"/>
            <person name="Kjaerbolling I."/>
            <person name="Vesth T."/>
            <person name="Frisvad J.C."/>
            <person name="Nybo J.L."/>
            <person name="Theobald S."/>
            <person name="Kildgaard S."/>
            <person name="Isbrandt T."/>
            <person name="Kuo A."/>
            <person name="Sato A."/>
            <person name="Lyhne E.K."/>
            <person name="Kogle M.E."/>
            <person name="Wiebenga A."/>
            <person name="Kun R.S."/>
            <person name="Lubbers R.J."/>
            <person name="Makela M.R."/>
            <person name="Barry K."/>
            <person name="Chovatia M."/>
            <person name="Clum A."/>
            <person name="Daum C."/>
            <person name="Haridas S."/>
            <person name="He G."/>
            <person name="LaButti K."/>
            <person name="Lipzen A."/>
            <person name="Mondo S."/>
            <person name="Riley R."/>
            <person name="Salamov A."/>
            <person name="Simmons B.A."/>
            <person name="Magnuson J.K."/>
            <person name="Henrissat B."/>
            <person name="Mortensen U.H."/>
            <person name="Larsen T.O."/>
            <person name="Devries R.P."/>
            <person name="Grigoriev I.V."/>
            <person name="Machida M."/>
            <person name="Baker S.E."/>
            <person name="Andersen M.R."/>
        </authorList>
    </citation>
    <scope>NUCLEOTIDE SEQUENCE [LARGE SCALE GENOMIC DNA]</scope>
    <source>
        <strain evidence="1">CBS 121.62</strain>
    </source>
</reference>
<dbReference type="PANTHER" id="PTHR48100:SF54">
    <property type="entry name" value="PHOSPHATASE SPAC5H10.03-RELATED"/>
    <property type="match status" value="1"/>
</dbReference>
<dbReference type="GO" id="GO:0016791">
    <property type="term" value="F:phosphatase activity"/>
    <property type="evidence" value="ECO:0007669"/>
    <property type="project" value="TreeGrafter"/>
</dbReference>
<protein>
    <submittedName>
        <fullName evidence="1">Histidine phosphatase superfamily</fullName>
    </submittedName>
</protein>
<dbReference type="Proteomes" id="UP000325434">
    <property type="component" value="Unassembled WGS sequence"/>
</dbReference>
<dbReference type="VEuPathDB" id="FungiDB:F9C07_11634"/>
<dbReference type="GO" id="GO:0005737">
    <property type="term" value="C:cytoplasm"/>
    <property type="evidence" value="ECO:0007669"/>
    <property type="project" value="TreeGrafter"/>
</dbReference>
<dbReference type="InterPro" id="IPR029033">
    <property type="entry name" value="His_PPase_superfam"/>
</dbReference>
<accession>A0A5N6H6K8</accession>
<dbReference type="VEuPathDB" id="FungiDB:AFLA_010130"/>
<dbReference type="InterPro" id="IPR013078">
    <property type="entry name" value="His_Pase_superF_clade-1"/>
</dbReference>
<dbReference type="AlphaFoldDB" id="A0A5N6H6K8"/>
<name>A0A5N6H6K8_ASPFL</name>
<dbReference type="EMBL" id="ML734567">
    <property type="protein sequence ID" value="KAB8250146.1"/>
    <property type="molecule type" value="Genomic_DNA"/>
</dbReference>
<dbReference type="SMART" id="SM00855">
    <property type="entry name" value="PGAM"/>
    <property type="match status" value="1"/>
</dbReference>